<dbReference type="PATRIC" id="fig|216942.3.peg.464"/>
<gene>
    <name evidence="2" type="ORF">SLITO_v1c04610</name>
</gene>
<accession>A0A0K1W1B2</accession>
<evidence type="ECO:0008006" key="4">
    <source>
        <dbReference type="Google" id="ProtNLM"/>
    </source>
</evidence>
<dbReference type="RefSeq" id="WP_075058206.1">
    <property type="nucleotide sequence ID" value="NZ_CP012357.1"/>
</dbReference>
<dbReference type="EMBL" id="CP012357">
    <property type="protein sequence ID" value="AKX34114.1"/>
    <property type="molecule type" value="Genomic_DNA"/>
</dbReference>
<evidence type="ECO:0000313" key="2">
    <source>
        <dbReference type="EMBL" id="AKX34114.1"/>
    </source>
</evidence>
<evidence type="ECO:0000313" key="3">
    <source>
        <dbReference type="Proteomes" id="UP000067476"/>
    </source>
</evidence>
<keyword evidence="1" id="KW-0812">Transmembrane</keyword>
<dbReference type="Proteomes" id="UP000067476">
    <property type="component" value="Chromosome"/>
</dbReference>
<protein>
    <recommendedName>
        <fullName evidence="4">Transmembrane protein</fullName>
    </recommendedName>
</protein>
<feature type="transmembrane region" description="Helical" evidence="1">
    <location>
        <begin position="117"/>
        <end position="141"/>
    </location>
</feature>
<name>A0A0K1W1B2_9MOLU</name>
<keyword evidence="1" id="KW-0472">Membrane</keyword>
<organism evidence="2 3">
    <name type="scientific">Spiroplasma litorale</name>
    <dbReference type="NCBI Taxonomy" id="216942"/>
    <lineage>
        <taxon>Bacteria</taxon>
        <taxon>Bacillati</taxon>
        <taxon>Mycoplasmatota</taxon>
        <taxon>Mollicutes</taxon>
        <taxon>Entomoplasmatales</taxon>
        <taxon>Spiroplasmataceae</taxon>
        <taxon>Spiroplasma</taxon>
    </lineage>
</organism>
<proteinExistence type="predicted"/>
<feature type="transmembrane region" description="Helical" evidence="1">
    <location>
        <begin position="84"/>
        <end position="105"/>
    </location>
</feature>
<sequence>MKASWIVLLSSFLITLLTSVLILTLSDKFGYKYYTFFEGSKFPSKDNQVFIWLIIYIAVLAVGLIMGIFTLIANLLKIDKYNRIMNYSFMVIGLLLIIFGIFLIVAGARAQSSDKEAVISLSMLCVFLPISISSICFMSIVDFKTQK</sequence>
<dbReference type="STRING" id="216942.SLITO_v1c04610"/>
<dbReference type="AlphaFoldDB" id="A0A0K1W1B2"/>
<keyword evidence="1" id="KW-1133">Transmembrane helix</keyword>
<dbReference type="OrthoDB" id="9856664at2"/>
<feature type="transmembrane region" description="Helical" evidence="1">
    <location>
        <begin position="50"/>
        <end position="72"/>
    </location>
</feature>
<reference evidence="2 3" key="1">
    <citation type="journal article" date="2015" name="Genome Announc.">
        <title>Complete Genome Sequence of Spiroplasma litorale TN-1T (DSM 21781), a Bacterium Isolated from a Green-Eyed Horsefly (Tabanus nigrovittatus).</title>
        <authorList>
            <person name="Lo W.S."/>
            <person name="Lai Y.C."/>
            <person name="Lien Y.W."/>
            <person name="Wang T.H."/>
            <person name="Kuo C.H."/>
        </authorList>
    </citation>
    <scope>NUCLEOTIDE SEQUENCE [LARGE SCALE GENOMIC DNA]</scope>
    <source>
        <strain evidence="2 3">TN-1</strain>
    </source>
</reference>
<dbReference type="KEGG" id="sll:SLITO_v1c04610"/>
<evidence type="ECO:0000256" key="1">
    <source>
        <dbReference type="SAM" id="Phobius"/>
    </source>
</evidence>
<keyword evidence="3" id="KW-1185">Reference proteome</keyword>